<keyword evidence="16" id="KW-1185">Reference proteome</keyword>
<sequence>MPQRFTAWIFLGATLITAALALILPLAPVRVDQPVLTWPEEGERVSNTVVPLLPYRPLELTAEVPCRAISAVNARGGEVLRTLPPARDAAQQNHGMTMRVVNGIVQVRVSGKSIVEEHLPVVDCTYRVRSTTAGTEVWRDGMLLAKHAGLLPPQVAMLETGAAGLAESEGMRVVINTDARFQSSPTDAKFALLLMHGFLLAGCVALAIIRYRAKRAAESRMRWRVADFLVPGALLAWAVIGPTNDDDGWYLRHALNLGNSGYVGNYYHSFNAPESPFLFAQYLLAGWTSVSTSMLWVRLFPTVIGIGVWFALRWFLHSALGERRAYRALPWLLALAFLVWWLPYNPTLRPEPVTCLGVAVTLALCEYARRREWPGLMAPAVLLAALTTLTMGAGLVAWAPVAMQLPWLWRSMRATPVRDRLALAAATLTSGTVAFTVLFADGKLADLLEATRIHYYYWITMSWTEEWGRYGTLLVPTGSGNWAKRAPVLLMIVCLVFVGVRARRRRWRIDSVMLRLAGVLGFGVVALAIIPTKWTHHFVGIAAPAIALLALTTLTGPLPARVRRVAPAVAAGLFIAFTGVVIFSGPNMWHGFGNWGQPFSVRGTIDPMRTLDPDEKDLVESLMLAVGPVKVNNMLVWAGLLGLAWFLLRRRRRWANTGSARVLAGTQVLTVGLLLALFVVAPLRQLPGWSLASGTLRNGCGLADTVRVHDGRTLTEYLADRPAYVDWSIGIGYPCVPVVPVKDGMVTPPEFRVLAAEKFTMGGLVSVYEGIGGTHGFLGRVAEMVKVPADAPNSGDSPWGGLEKVKYLHPPGRFTTTMTHRVENGLQAPPTIAQFDYVGLPAGYVKQAIDPSRLPSDIDDDRYDTLGLR</sequence>
<keyword evidence="4" id="KW-1003">Cell membrane</keyword>
<keyword evidence="9 11" id="KW-0472">Membrane</keyword>
<evidence type="ECO:0000313" key="15">
    <source>
        <dbReference type="EMBL" id="MFB9906402.1"/>
    </source>
</evidence>
<dbReference type="InterPro" id="IPR040920">
    <property type="entry name" value="Arabino_trans_N"/>
</dbReference>
<feature type="transmembrane region" description="Helical" evidence="11">
    <location>
        <begin position="512"/>
        <end position="531"/>
    </location>
</feature>
<evidence type="ECO:0000256" key="7">
    <source>
        <dbReference type="ARBA" id="ARBA00022692"/>
    </source>
</evidence>
<evidence type="ECO:0000256" key="1">
    <source>
        <dbReference type="ARBA" id="ARBA00003001"/>
    </source>
</evidence>
<evidence type="ECO:0000256" key="4">
    <source>
        <dbReference type="ARBA" id="ARBA00022475"/>
    </source>
</evidence>
<feature type="transmembrane region" description="Helical" evidence="11">
    <location>
        <begin position="565"/>
        <end position="585"/>
    </location>
</feature>
<dbReference type="RefSeq" id="WP_377854653.1">
    <property type="nucleotide sequence ID" value="NZ_JBHLZU010000018.1"/>
</dbReference>
<feature type="domain" description="Arabinosyltransferas concanavalin like" evidence="14">
    <location>
        <begin position="34"/>
        <end position="180"/>
    </location>
</feature>
<proteinExistence type="inferred from homology"/>
<feature type="transmembrane region" description="Helical" evidence="11">
    <location>
        <begin position="295"/>
        <end position="316"/>
    </location>
</feature>
<gene>
    <name evidence="15" type="ORF">ACFFQA_20920</name>
</gene>
<organism evidence="15 16">
    <name type="scientific">Allokutzneria oryzae</name>
    <dbReference type="NCBI Taxonomy" id="1378989"/>
    <lineage>
        <taxon>Bacteria</taxon>
        <taxon>Bacillati</taxon>
        <taxon>Actinomycetota</taxon>
        <taxon>Actinomycetes</taxon>
        <taxon>Pseudonocardiales</taxon>
        <taxon>Pseudonocardiaceae</taxon>
        <taxon>Allokutzneria</taxon>
    </lineage>
</organism>
<comment type="caution">
    <text evidence="15">The sequence shown here is derived from an EMBL/GenBank/DDBJ whole genome shotgun (WGS) entry which is preliminary data.</text>
</comment>
<reference evidence="15 16" key="1">
    <citation type="submission" date="2024-09" db="EMBL/GenBank/DDBJ databases">
        <authorList>
            <person name="Sun Q."/>
            <person name="Mori K."/>
        </authorList>
    </citation>
    <scope>NUCLEOTIDE SEQUENCE [LARGE SCALE GENOMIC DNA]</scope>
    <source>
        <strain evidence="15 16">TBRC 7907</strain>
    </source>
</reference>
<dbReference type="Gene3D" id="3.40.190.160">
    <property type="match status" value="1"/>
</dbReference>
<evidence type="ECO:0000259" key="14">
    <source>
        <dbReference type="Pfam" id="PF17689"/>
    </source>
</evidence>
<dbReference type="InterPro" id="IPR027451">
    <property type="entry name" value="EmbABC_dom1"/>
</dbReference>
<keyword evidence="6" id="KW-0808">Transferase</keyword>
<comment type="function">
    <text evidence="1">Arabinosyl transferase responsible for the polymerization of arabinose into the arabinan of arabinogalactan.</text>
</comment>
<evidence type="ECO:0000313" key="16">
    <source>
        <dbReference type="Proteomes" id="UP001589693"/>
    </source>
</evidence>
<keyword evidence="7 11" id="KW-0812">Transmembrane</keyword>
<feature type="domain" description="Arabinosyltransferase C-terminal" evidence="13">
    <location>
        <begin position="707"/>
        <end position="829"/>
    </location>
</feature>
<dbReference type="Proteomes" id="UP001589693">
    <property type="component" value="Unassembled WGS sequence"/>
</dbReference>
<feature type="transmembrane region" description="Helical" evidence="11">
    <location>
        <begin position="482"/>
        <end position="500"/>
    </location>
</feature>
<comment type="similarity">
    <text evidence="3">Belongs to the emb family.</text>
</comment>
<feature type="transmembrane region" description="Helical" evidence="11">
    <location>
        <begin position="221"/>
        <end position="240"/>
    </location>
</feature>
<keyword evidence="5" id="KW-0328">Glycosyltransferase</keyword>
<evidence type="ECO:0000256" key="11">
    <source>
        <dbReference type="SAM" id="Phobius"/>
    </source>
</evidence>
<accession>A0ABV5ZZS2</accession>
<dbReference type="Pfam" id="PF17689">
    <property type="entry name" value="Arabino_trans_N"/>
    <property type="match status" value="1"/>
</dbReference>
<feature type="transmembrane region" description="Helical" evidence="11">
    <location>
        <begin position="190"/>
        <end position="209"/>
    </location>
</feature>
<dbReference type="Pfam" id="PF04602">
    <property type="entry name" value="Arabinose_trans"/>
    <property type="match status" value="1"/>
</dbReference>
<evidence type="ECO:0000259" key="13">
    <source>
        <dbReference type="Pfam" id="PF14896"/>
    </source>
</evidence>
<evidence type="ECO:0000256" key="5">
    <source>
        <dbReference type="ARBA" id="ARBA00022676"/>
    </source>
</evidence>
<feature type="transmembrane region" description="Helical" evidence="11">
    <location>
        <begin position="537"/>
        <end position="558"/>
    </location>
</feature>
<protein>
    <submittedName>
        <fullName evidence="15">Arabinosyltransferase domain-containing protein</fullName>
    </submittedName>
</protein>
<dbReference type="InterPro" id="IPR032731">
    <property type="entry name" value="Arabino_trans_C"/>
</dbReference>
<feature type="transmembrane region" description="Helical" evidence="11">
    <location>
        <begin position="660"/>
        <end position="683"/>
    </location>
</feature>
<feature type="transmembrane region" description="Helical" evidence="11">
    <location>
        <begin position="421"/>
        <end position="440"/>
    </location>
</feature>
<evidence type="ECO:0000256" key="3">
    <source>
        <dbReference type="ARBA" id="ARBA00008195"/>
    </source>
</evidence>
<comment type="subcellular location">
    <subcellularLocation>
        <location evidence="2">Cell membrane</location>
        <topology evidence="2">Multi-pass membrane protein</topology>
    </subcellularLocation>
</comment>
<evidence type="ECO:0000256" key="2">
    <source>
        <dbReference type="ARBA" id="ARBA00004651"/>
    </source>
</evidence>
<feature type="transmembrane region" description="Helical" evidence="11">
    <location>
        <begin position="631"/>
        <end position="648"/>
    </location>
</feature>
<dbReference type="Pfam" id="PF14896">
    <property type="entry name" value="Arabino_trans_C"/>
    <property type="match status" value="1"/>
</dbReference>
<evidence type="ECO:0000256" key="8">
    <source>
        <dbReference type="ARBA" id="ARBA00022989"/>
    </source>
</evidence>
<name>A0ABV5ZZS2_9PSEU</name>
<dbReference type="InterPro" id="IPR007680">
    <property type="entry name" value="Arabino_trans_central"/>
</dbReference>
<evidence type="ECO:0000256" key="6">
    <source>
        <dbReference type="ARBA" id="ARBA00022679"/>
    </source>
</evidence>
<evidence type="ECO:0000256" key="9">
    <source>
        <dbReference type="ARBA" id="ARBA00023136"/>
    </source>
</evidence>
<feature type="domain" description="Arabinofuranosyltransferase central" evidence="12">
    <location>
        <begin position="185"/>
        <end position="601"/>
    </location>
</feature>
<feature type="transmembrane region" description="Helical" evidence="11">
    <location>
        <begin position="376"/>
        <end position="401"/>
    </location>
</feature>
<feature type="transmembrane region" description="Helical" evidence="11">
    <location>
        <begin position="328"/>
        <end position="344"/>
    </location>
</feature>
<keyword evidence="8 11" id="KW-1133">Transmembrane helix</keyword>
<evidence type="ECO:0000259" key="12">
    <source>
        <dbReference type="Pfam" id="PF04602"/>
    </source>
</evidence>
<dbReference type="Gene3D" id="2.60.120.610">
    <property type="entry name" value="arabinofuranosyltransferase like domain"/>
    <property type="match status" value="1"/>
</dbReference>
<keyword evidence="10" id="KW-0961">Cell wall biogenesis/degradation</keyword>
<evidence type="ECO:0000256" key="10">
    <source>
        <dbReference type="ARBA" id="ARBA00023316"/>
    </source>
</evidence>
<dbReference type="EMBL" id="JBHLZU010000018">
    <property type="protein sequence ID" value="MFB9906402.1"/>
    <property type="molecule type" value="Genomic_DNA"/>
</dbReference>